<gene>
    <name evidence="2" type="ORF">THAPS_7332</name>
</gene>
<feature type="compositionally biased region" description="Low complexity" evidence="1">
    <location>
        <begin position="149"/>
        <end position="168"/>
    </location>
</feature>
<dbReference type="EMBL" id="CP001160">
    <property type="protein sequence ID" value="ACI64723.1"/>
    <property type="molecule type" value="Genomic_DNA"/>
</dbReference>
<feature type="region of interest" description="Disordered" evidence="1">
    <location>
        <begin position="82"/>
        <end position="189"/>
    </location>
</feature>
<feature type="compositionally biased region" description="Acidic residues" evidence="1">
    <location>
        <begin position="593"/>
        <end position="604"/>
    </location>
</feature>
<dbReference type="InParanoid" id="B5YP05"/>
<proteinExistence type="predicted"/>
<keyword evidence="3" id="KW-1185">Reference proteome</keyword>
<feature type="compositionally biased region" description="Polar residues" evidence="1">
    <location>
        <begin position="697"/>
        <end position="719"/>
    </location>
</feature>
<feature type="compositionally biased region" description="Polar residues" evidence="1">
    <location>
        <begin position="507"/>
        <end position="526"/>
    </location>
</feature>
<feature type="region of interest" description="Disordered" evidence="1">
    <location>
        <begin position="261"/>
        <end position="298"/>
    </location>
</feature>
<feature type="region of interest" description="Disordered" evidence="1">
    <location>
        <begin position="1"/>
        <end position="22"/>
    </location>
</feature>
<feature type="compositionally biased region" description="Polar residues" evidence="1">
    <location>
        <begin position="427"/>
        <end position="451"/>
    </location>
</feature>
<dbReference type="AlphaFoldDB" id="B5YP05"/>
<feature type="region of interest" description="Disordered" evidence="1">
    <location>
        <begin position="379"/>
        <end position="455"/>
    </location>
</feature>
<organism evidence="2 3">
    <name type="scientific">Thalassiosira pseudonana</name>
    <name type="common">Marine diatom</name>
    <name type="synonym">Cyclotella nana</name>
    <dbReference type="NCBI Taxonomy" id="35128"/>
    <lineage>
        <taxon>Eukaryota</taxon>
        <taxon>Sar</taxon>
        <taxon>Stramenopiles</taxon>
        <taxon>Ochrophyta</taxon>
        <taxon>Bacillariophyta</taxon>
        <taxon>Coscinodiscophyceae</taxon>
        <taxon>Thalassiosirophycidae</taxon>
        <taxon>Thalassiosirales</taxon>
        <taxon>Thalassiosiraceae</taxon>
        <taxon>Thalassiosira</taxon>
    </lineage>
</organism>
<dbReference type="OMA" id="TNAYYRF"/>
<name>B5YP05_THAPS</name>
<feature type="region of interest" description="Disordered" evidence="1">
    <location>
        <begin position="593"/>
        <end position="683"/>
    </location>
</feature>
<dbReference type="PaxDb" id="35128-Thaps7332"/>
<sequence>MNNFMDDNTAVPPIPSSTVASAASSGAQSISYDATSTTTENGAAVTHLPFHIRGGAIMSANEEQLLDDDALDQMVDDLIAGLGSATTDGDVGQESSEDEETESGDEGEEEGNSEEVESDSEDQGSVVLAHTNEEDVTDREEISNTGGESHSSGKTQSTQQTTILLSQSPHTRQTISTSPRASTTSSINNLTLTTPTNAYYRFLVRRGPKGHILASFSLLSIQWLHIYLPTLYKFMASILLKCRIYDPKVLHTKERERQLAAQRKRQRDATSFTDKIKNKLTGSSSKKSMKKAIQKQADEEATSKLQQLYKTMTMATSDLSEVRYRYLSVAFRKRHGLGKEYRSVVDGKKKKPMVFMGEKVGDGGVGVASLLLDQGEKEVVCSDDNEDEEGVGEGETTGESPGLKQTQQTNKGRRVKRKRISDWVVQAFTTNQRTPPSSSSKDVTASATLSKQPPIPASTLSLWKSVLERNAILEAAWEGRNAEKSVWENNSRDNSSGGGKRGGRNIKTAQTSSQQGSNVKVSDESNYGSASASKMFQSVITRVGTNGRILGAYPMDAPPIDKCASERGVLDYARRYGYGDWKRGDDMLIYNEDEDDSEEDDGSDDSFGGLFVDGNDVVEDSVSPSSFDNPSTKARRRSRRKKQSRTKASSGTKTRRRSNKQNKPGAISSLGLSGGRSITNDSSLSRRRVTFEFGFASRSQGNRSQVSRPSVSADNSRSTNDLRAKLQERKDSSVLFVSDTRVMVPMQLLDKARKKLGQDEE</sequence>
<evidence type="ECO:0000256" key="1">
    <source>
        <dbReference type="SAM" id="MobiDB-lite"/>
    </source>
</evidence>
<evidence type="ECO:0000313" key="3">
    <source>
        <dbReference type="Proteomes" id="UP000001449"/>
    </source>
</evidence>
<dbReference type="RefSeq" id="XP_002296006.1">
    <property type="nucleotide sequence ID" value="XM_002295970.1"/>
</dbReference>
<feature type="compositionally biased region" description="Basic residues" evidence="1">
    <location>
        <begin position="633"/>
        <end position="645"/>
    </location>
</feature>
<dbReference type="Proteomes" id="UP000001449">
    <property type="component" value="Chromosome 7"/>
</dbReference>
<feature type="compositionally biased region" description="Acidic residues" evidence="1">
    <location>
        <begin position="381"/>
        <end position="392"/>
    </location>
</feature>
<protein>
    <submittedName>
        <fullName evidence="2">Uncharacterized protein</fullName>
    </submittedName>
</protein>
<dbReference type="GeneID" id="7443415"/>
<reference evidence="2 3" key="2">
    <citation type="journal article" date="2008" name="Nature">
        <title>The Phaeodactylum genome reveals the evolutionary history of diatom genomes.</title>
        <authorList>
            <person name="Bowler C."/>
            <person name="Allen A.E."/>
            <person name="Badger J.H."/>
            <person name="Grimwood J."/>
            <person name="Jabbari K."/>
            <person name="Kuo A."/>
            <person name="Maheswari U."/>
            <person name="Martens C."/>
            <person name="Maumus F."/>
            <person name="Otillar R.P."/>
            <person name="Rayko E."/>
            <person name="Salamov A."/>
            <person name="Vandepoele K."/>
            <person name="Beszteri B."/>
            <person name="Gruber A."/>
            <person name="Heijde M."/>
            <person name="Katinka M."/>
            <person name="Mock T."/>
            <person name="Valentin K."/>
            <person name="Verret F."/>
            <person name="Berges J.A."/>
            <person name="Brownlee C."/>
            <person name="Cadoret J.P."/>
            <person name="Chiovitti A."/>
            <person name="Choi C.J."/>
            <person name="Coesel S."/>
            <person name="De Martino A."/>
            <person name="Detter J.C."/>
            <person name="Durkin C."/>
            <person name="Falciatore A."/>
            <person name="Fournet J."/>
            <person name="Haruta M."/>
            <person name="Huysman M.J."/>
            <person name="Jenkins B.D."/>
            <person name="Jiroutova K."/>
            <person name="Jorgensen R.E."/>
            <person name="Joubert Y."/>
            <person name="Kaplan A."/>
            <person name="Kroger N."/>
            <person name="Kroth P.G."/>
            <person name="La Roche J."/>
            <person name="Lindquist E."/>
            <person name="Lommer M."/>
            <person name="Martin-Jezequel V."/>
            <person name="Lopez P.J."/>
            <person name="Lucas S."/>
            <person name="Mangogna M."/>
            <person name="McGinnis K."/>
            <person name="Medlin L.K."/>
            <person name="Montsant A."/>
            <person name="Oudot-Le Secq M.P."/>
            <person name="Napoli C."/>
            <person name="Obornik M."/>
            <person name="Parker M.S."/>
            <person name="Petit J.L."/>
            <person name="Porcel B.M."/>
            <person name="Poulsen N."/>
            <person name="Robison M."/>
            <person name="Rychlewski L."/>
            <person name="Rynearson T.A."/>
            <person name="Schmutz J."/>
            <person name="Shapiro H."/>
            <person name="Siaut M."/>
            <person name="Stanley M."/>
            <person name="Sussman M.R."/>
            <person name="Taylor A.R."/>
            <person name="Vardi A."/>
            <person name="von Dassow P."/>
            <person name="Vyverman W."/>
            <person name="Willis A."/>
            <person name="Wyrwicz L.S."/>
            <person name="Rokhsar D.S."/>
            <person name="Weissenbach J."/>
            <person name="Armbrust E.V."/>
            <person name="Green B.R."/>
            <person name="Van de Peer Y."/>
            <person name="Grigoriev I.V."/>
        </authorList>
    </citation>
    <scope>NUCLEOTIDE SEQUENCE [LARGE SCALE GENOMIC DNA]</scope>
    <source>
        <strain evidence="2 3">CCMP1335</strain>
    </source>
</reference>
<dbReference type="KEGG" id="tps:THAPS_7332"/>
<accession>B5YP05</accession>
<dbReference type="HOGENOM" id="CLU_366618_0_0_1"/>
<feature type="region of interest" description="Disordered" evidence="1">
    <location>
        <begin position="486"/>
        <end position="526"/>
    </location>
</feature>
<feature type="region of interest" description="Disordered" evidence="1">
    <location>
        <begin position="697"/>
        <end position="726"/>
    </location>
</feature>
<evidence type="ECO:0000313" key="2">
    <source>
        <dbReference type="EMBL" id="ACI64723.1"/>
    </source>
</evidence>
<feature type="compositionally biased region" description="Polar residues" evidence="1">
    <location>
        <begin position="169"/>
        <end position="181"/>
    </location>
</feature>
<feature type="compositionally biased region" description="Acidic residues" evidence="1">
    <location>
        <begin position="95"/>
        <end position="122"/>
    </location>
</feature>
<reference evidence="2 3" key="1">
    <citation type="journal article" date="2004" name="Science">
        <title>The genome of the diatom Thalassiosira pseudonana: ecology, evolution, and metabolism.</title>
        <authorList>
            <person name="Armbrust E.V."/>
            <person name="Berges J.A."/>
            <person name="Bowler C."/>
            <person name="Green B.R."/>
            <person name="Martinez D."/>
            <person name="Putnam N.H."/>
            <person name="Zhou S."/>
            <person name="Allen A.E."/>
            <person name="Apt K.E."/>
            <person name="Bechner M."/>
            <person name="Brzezinski M.A."/>
            <person name="Chaal B.K."/>
            <person name="Chiovitti A."/>
            <person name="Davis A.K."/>
            <person name="Demarest M.S."/>
            <person name="Detter J.C."/>
            <person name="Glavina T."/>
            <person name="Goodstein D."/>
            <person name="Hadi M.Z."/>
            <person name="Hellsten U."/>
            <person name="Hildebrand M."/>
            <person name="Jenkins B.D."/>
            <person name="Jurka J."/>
            <person name="Kapitonov V.V."/>
            <person name="Kroger N."/>
            <person name="Lau W.W."/>
            <person name="Lane T.W."/>
            <person name="Larimer F.W."/>
            <person name="Lippmeier J.C."/>
            <person name="Lucas S."/>
            <person name="Medina M."/>
            <person name="Montsant A."/>
            <person name="Obornik M."/>
            <person name="Parker M.S."/>
            <person name="Palenik B."/>
            <person name="Pazour G.J."/>
            <person name="Richardson P.M."/>
            <person name="Rynearson T.A."/>
            <person name="Saito M.A."/>
            <person name="Schwartz D.C."/>
            <person name="Thamatrakoln K."/>
            <person name="Valentin K."/>
            <person name="Vardi A."/>
            <person name="Wilkerson F.P."/>
            <person name="Rokhsar D.S."/>
        </authorList>
    </citation>
    <scope>NUCLEOTIDE SEQUENCE [LARGE SCALE GENOMIC DNA]</scope>
    <source>
        <strain evidence="2 3">CCMP1335</strain>
    </source>
</reference>